<feature type="domain" description="WW" evidence="6">
    <location>
        <begin position="80"/>
        <end position="101"/>
    </location>
</feature>
<dbReference type="HOGENOM" id="CLU_2294845_0_0_1"/>
<dbReference type="GO" id="GO:0005737">
    <property type="term" value="C:cytoplasm"/>
    <property type="evidence" value="ECO:0007669"/>
    <property type="project" value="UniProtKB-SubCell"/>
</dbReference>
<accession>T1GTF0</accession>
<keyword evidence="8" id="KW-1185">Reference proteome</keyword>
<dbReference type="EMBL" id="CAQQ02123965">
    <property type="status" value="NOT_ANNOTATED_CDS"/>
    <property type="molecule type" value="Genomic_DNA"/>
</dbReference>
<dbReference type="STRING" id="36166.T1GTF0"/>
<dbReference type="PANTHER" id="PTHR17616">
    <property type="entry name" value="YES-ASSOCIATED PROTEIN YAP1 FAMILY MEMBER"/>
    <property type="match status" value="1"/>
</dbReference>
<feature type="compositionally biased region" description="Basic and acidic residues" evidence="5">
    <location>
        <begin position="1"/>
        <end position="12"/>
    </location>
</feature>
<dbReference type="PANTHER" id="PTHR17616:SF8">
    <property type="entry name" value="TRANSCRIPTIONAL COACTIVATOR YORKIE"/>
    <property type="match status" value="1"/>
</dbReference>
<dbReference type="InterPro" id="IPR036020">
    <property type="entry name" value="WW_dom_sf"/>
</dbReference>
<evidence type="ECO:0000259" key="6">
    <source>
        <dbReference type="PROSITE" id="PS50020"/>
    </source>
</evidence>
<reference evidence="7" key="2">
    <citation type="submission" date="2015-06" db="UniProtKB">
        <authorList>
            <consortium name="EnsemblMetazoa"/>
        </authorList>
    </citation>
    <scope>IDENTIFICATION</scope>
</reference>
<dbReference type="GO" id="GO:0045944">
    <property type="term" value="P:positive regulation of transcription by RNA polymerase II"/>
    <property type="evidence" value="ECO:0007669"/>
    <property type="project" value="TreeGrafter"/>
</dbReference>
<evidence type="ECO:0000256" key="5">
    <source>
        <dbReference type="SAM" id="MobiDB-lite"/>
    </source>
</evidence>
<evidence type="ECO:0000256" key="3">
    <source>
        <dbReference type="ARBA" id="ARBA00022490"/>
    </source>
</evidence>
<dbReference type="InterPro" id="IPR051583">
    <property type="entry name" value="YAP1"/>
</dbReference>
<evidence type="ECO:0000256" key="1">
    <source>
        <dbReference type="ARBA" id="ARBA00004123"/>
    </source>
</evidence>
<dbReference type="Proteomes" id="UP000015102">
    <property type="component" value="Unassembled WGS sequence"/>
</dbReference>
<dbReference type="AlphaFoldDB" id="T1GTF0"/>
<dbReference type="EMBL" id="CAQQ02123967">
    <property type="status" value="NOT_ANNOTATED_CDS"/>
    <property type="molecule type" value="Genomic_DNA"/>
</dbReference>
<sequence>MIQGRMECRGEAHSSPAQLQQFEPQSQKKFITNVDKSPTTSSSQQQQVAQQQVQQQQPQSMHSKQRSYDVSSIRFNNDLGELPMGWEQAKTPDGQVYYIKF</sequence>
<evidence type="ECO:0000313" key="8">
    <source>
        <dbReference type="Proteomes" id="UP000015102"/>
    </source>
</evidence>
<evidence type="ECO:0000256" key="2">
    <source>
        <dbReference type="ARBA" id="ARBA00004496"/>
    </source>
</evidence>
<dbReference type="InterPro" id="IPR001202">
    <property type="entry name" value="WW_dom"/>
</dbReference>
<dbReference type="PROSITE" id="PS50020">
    <property type="entry name" value="WW_DOMAIN_2"/>
    <property type="match status" value="1"/>
</dbReference>
<organism evidence="7 8">
    <name type="scientific">Megaselia scalaris</name>
    <name type="common">Humpbacked fly</name>
    <name type="synonym">Phora scalaris</name>
    <dbReference type="NCBI Taxonomy" id="36166"/>
    <lineage>
        <taxon>Eukaryota</taxon>
        <taxon>Metazoa</taxon>
        <taxon>Ecdysozoa</taxon>
        <taxon>Arthropoda</taxon>
        <taxon>Hexapoda</taxon>
        <taxon>Insecta</taxon>
        <taxon>Pterygota</taxon>
        <taxon>Neoptera</taxon>
        <taxon>Endopterygota</taxon>
        <taxon>Diptera</taxon>
        <taxon>Brachycera</taxon>
        <taxon>Muscomorpha</taxon>
        <taxon>Platypezoidea</taxon>
        <taxon>Phoridae</taxon>
        <taxon>Megaseliini</taxon>
        <taxon>Megaselia</taxon>
    </lineage>
</organism>
<feature type="compositionally biased region" description="Low complexity" evidence="5">
    <location>
        <begin position="37"/>
        <end position="60"/>
    </location>
</feature>
<evidence type="ECO:0000256" key="4">
    <source>
        <dbReference type="ARBA" id="ARBA00023242"/>
    </source>
</evidence>
<dbReference type="EnsemblMetazoa" id="MESCA006980-RA">
    <property type="protein sequence ID" value="MESCA006980-PA"/>
    <property type="gene ID" value="MESCA006980"/>
</dbReference>
<dbReference type="GO" id="GO:0003713">
    <property type="term" value="F:transcription coactivator activity"/>
    <property type="evidence" value="ECO:0007669"/>
    <property type="project" value="TreeGrafter"/>
</dbReference>
<comment type="subcellular location">
    <subcellularLocation>
        <location evidence="2">Cytoplasm</location>
    </subcellularLocation>
    <subcellularLocation>
        <location evidence="1">Nucleus</location>
    </subcellularLocation>
</comment>
<name>T1GTF0_MEGSC</name>
<keyword evidence="3" id="KW-0963">Cytoplasm</keyword>
<feature type="region of interest" description="Disordered" evidence="5">
    <location>
        <begin position="1"/>
        <end position="70"/>
    </location>
</feature>
<dbReference type="SUPFAM" id="SSF51045">
    <property type="entry name" value="WW domain"/>
    <property type="match status" value="1"/>
</dbReference>
<dbReference type="Gene3D" id="2.20.70.10">
    <property type="match status" value="1"/>
</dbReference>
<feature type="compositionally biased region" description="Polar residues" evidence="5">
    <location>
        <begin position="15"/>
        <end position="36"/>
    </location>
</feature>
<reference evidence="8" key="1">
    <citation type="submission" date="2013-02" db="EMBL/GenBank/DDBJ databases">
        <authorList>
            <person name="Hughes D."/>
        </authorList>
    </citation>
    <scope>NUCLEOTIDE SEQUENCE</scope>
    <source>
        <strain>Durham</strain>
        <strain evidence="8">NC isolate 2 -- Noor lab</strain>
    </source>
</reference>
<keyword evidence="4" id="KW-0539">Nucleus</keyword>
<dbReference type="EMBL" id="CAQQ02123966">
    <property type="status" value="NOT_ANNOTATED_CDS"/>
    <property type="molecule type" value="Genomic_DNA"/>
</dbReference>
<proteinExistence type="predicted"/>
<evidence type="ECO:0000313" key="7">
    <source>
        <dbReference type="EnsemblMetazoa" id="MESCA006980-PA"/>
    </source>
</evidence>
<dbReference type="GO" id="GO:0005634">
    <property type="term" value="C:nucleus"/>
    <property type="evidence" value="ECO:0007669"/>
    <property type="project" value="UniProtKB-SubCell"/>
</dbReference>
<protein>
    <recommendedName>
        <fullName evidence="6">WW domain-containing protein</fullName>
    </recommendedName>
</protein>
<dbReference type="GO" id="GO:0035329">
    <property type="term" value="P:hippo signaling"/>
    <property type="evidence" value="ECO:0007669"/>
    <property type="project" value="TreeGrafter"/>
</dbReference>